<dbReference type="Proteomes" id="UP000245489">
    <property type="component" value="Unassembled WGS sequence"/>
</dbReference>
<dbReference type="EMBL" id="QGGO01000008">
    <property type="protein sequence ID" value="PWK27187.1"/>
    <property type="molecule type" value="Genomic_DNA"/>
</dbReference>
<dbReference type="AlphaFoldDB" id="A0A316E9W7"/>
<reference evidence="1 2" key="1">
    <citation type="submission" date="2018-05" db="EMBL/GenBank/DDBJ databases">
        <title>Genomic Encyclopedia of Archaeal and Bacterial Type Strains, Phase II (KMG-II): from individual species to whole genera.</title>
        <authorList>
            <person name="Goeker M."/>
        </authorList>
    </citation>
    <scope>NUCLEOTIDE SEQUENCE [LARGE SCALE GENOMIC DNA]</scope>
    <source>
        <strain evidence="1 2">DSM 22214</strain>
    </source>
</reference>
<accession>A0A316E9W7</accession>
<evidence type="ECO:0000313" key="1">
    <source>
        <dbReference type="EMBL" id="PWK27187.1"/>
    </source>
</evidence>
<proteinExistence type="predicted"/>
<protein>
    <submittedName>
        <fullName evidence="1">Uncharacterized protein</fullName>
    </submittedName>
</protein>
<organism evidence="1 2">
    <name type="scientific">Arcicella aurantiaca</name>
    <dbReference type="NCBI Taxonomy" id="591202"/>
    <lineage>
        <taxon>Bacteria</taxon>
        <taxon>Pseudomonadati</taxon>
        <taxon>Bacteroidota</taxon>
        <taxon>Cytophagia</taxon>
        <taxon>Cytophagales</taxon>
        <taxon>Flectobacillaceae</taxon>
        <taxon>Arcicella</taxon>
    </lineage>
</organism>
<name>A0A316E9W7_9BACT</name>
<evidence type="ECO:0000313" key="2">
    <source>
        <dbReference type="Proteomes" id="UP000245489"/>
    </source>
</evidence>
<gene>
    <name evidence="1" type="ORF">LV89_02002</name>
</gene>
<sequence length="187" mass="19956">MAANKSIAPKIGSQKRPVNPEAKLAGFKLACYLQLFSSILTFPDRAELTALMTDEDYVTAVTGATANKPFGATTFAKCEVVKDSIKLNAEGDFSKGNTAVKSTAEVVFYADKGSRGFAAKLKGADVIVVLPKYNGQMLLMGDKDVPAVVTKYKYEDGPEVATVTLTVEFEPYEVLSLADGSILDLVA</sequence>
<dbReference type="RefSeq" id="WP_109742750.1">
    <property type="nucleotide sequence ID" value="NZ_QGGO01000008.1"/>
</dbReference>
<comment type="caution">
    <text evidence="1">The sequence shown here is derived from an EMBL/GenBank/DDBJ whole genome shotgun (WGS) entry which is preliminary data.</text>
</comment>
<keyword evidence="2" id="KW-1185">Reference proteome</keyword>